<dbReference type="PIRSF" id="PIRSF016578">
    <property type="entry name" value="HsaA"/>
    <property type="match status" value="1"/>
</dbReference>
<comment type="cofactor">
    <cofactor evidence="1 6">
        <name>FAD</name>
        <dbReference type="ChEBI" id="CHEBI:57692"/>
    </cofactor>
</comment>
<protein>
    <submittedName>
        <fullName evidence="11">Acyl-CoA/acyl-ACP dehydrogenase</fullName>
    </submittedName>
</protein>
<comment type="caution">
    <text evidence="11">The sequence shown here is derived from an EMBL/GenBank/DDBJ whole genome shotgun (WGS) entry which is preliminary data.</text>
</comment>
<dbReference type="InterPro" id="IPR009100">
    <property type="entry name" value="AcylCoA_DH/oxidase_NM_dom_sf"/>
</dbReference>
<evidence type="ECO:0000256" key="7">
    <source>
        <dbReference type="SAM" id="MobiDB-lite"/>
    </source>
</evidence>
<keyword evidence="12" id="KW-1185">Reference proteome</keyword>
<dbReference type="Pfam" id="PF02770">
    <property type="entry name" value="Acyl-CoA_dh_M"/>
    <property type="match status" value="1"/>
</dbReference>
<evidence type="ECO:0000313" key="11">
    <source>
        <dbReference type="EMBL" id="MDA3624163.1"/>
    </source>
</evidence>
<dbReference type="InterPro" id="IPR036250">
    <property type="entry name" value="AcylCo_DH-like_C"/>
</dbReference>
<dbReference type="SUPFAM" id="SSF56645">
    <property type="entry name" value="Acyl-CoA dehydrogenase NM domain-like"/>
    <property type="match status" value="1"/>
</dbReference>
<evidence type="ECO:0000256" key="6">
    <source>
        <dbReference type="RuleBase" id="RU362125"/>
    </source>
</evidence>
<dbReference type="RefSeq" id="WP_270946728.1">
    <property type="nucleotide sequence ID" value="NZ_JAQGLA010000002.1"/>
</dbReference>
<reference evidence="11 12" key="1">
    <citation type="submission" date="2022-11" db="EMBL/GenBank/DDBJ databases">
        <title>Draft genome sequence of Saccharopolyspora sp. WRP15-2 isolated from rhizosphere soils of wild rice in Thailand.</title>
        <authorList>
            <person name="Duangmal K."/>
            <person name="Kammanee S."/>
            <person name="Muangham S."/>
        </authorList>
    </citation>
    <scope>NUCLEOTIDE SEQUENCE [LARGE SCALE GENOMIC DNA]</scope>
    <source>
        <strain evidence="11 12">WRP15-2</strain>
    </source>
</reference>
<dbReference type="PANTHER" id="PTHR48083:SF31">
    <property type="entry name" value="ACYL-COA DEHYDROGENASE FADE10-RELATED"/>
    <property type="match status" value="1"/>
</dbReference>
<dbReference type="PROSITE" id="PS00072">
    <property type="entry name" value="ACYL_COA_DH_1"/>
    <property type="match status" value="1"/>
</dbReference>
<evidence type="ECO:0000259" key="8">
    <source>
        <dbReference type="Pfam" id="PF00441"/>
    </source>
</evidence>
<dbReference type="SUPFAM" id="SSF47203">
    <property type="entry name" value="Acyl-CoA dehydrogenase C-terminal domain-like"/>
    <property type="match status" value="1"/>
</dbReference>
<evidence type="ECO:0000256" key="4">
    <source>
        <dbReference type="ARBA" id="ARBA00022827"/>
    </source>
</evidence>
<dbReference type="InterPro" id="IPR046373">
    <property type="entry name" value="Acyl-CoA_Oxase/DH_mid-dom_sf"/>
</dbReference>
<feature type="domain" description="Acyl-CoA dehydrogenase/oxidase C-terminal" evidence="8">
    <location>
        <begin position="240"/>
        <end position="389"/>
    </location>
</feature>
<feature type="region of interest" description="Disordered" evidence="7">
    <location>
        <begin position="124"/>
        <end position="153"/>
    </location>
</feature>
<feature type="domain" description="Acyl-CoA dehydrogenase/oxidase N-terminal" evidence="10">
    <location>
        <begin position="9"/>
        <end position="115"/>
    </location>
</feature>
<dbReference type="Pfam" id="PF02771">
    <property type="entry name" value="Acyl-CoA_dh_N"/>
    <property type="match status" value="1"/>
</dbReference>
<dbReference type="InterPro" id="IPR009075">
    <property type="entry name" value="AcylCo_DH/oxidase_C"/>
</dbReference>
<dbReference type="Gene3D" id="1.10.540.10">
    <property type="entry name" value="Acyl-CoA dehydrogenase/oxidase, N-terminal domain"/>
    <property type="match status" value="1"/>
</dbReference>
<dbReference type="PANTHER" id="PTHR48083">
    <property type="entry name" value="MEDIUM-CHAIN SPECIFIC ACYL-COA DEHYDROGENASE, MITOCHONDRIAL-RELATED"/>
    <property type="match status" value="1"/>
</dbReference>
<gene>
    <name evidence="11" type="ORF">OU415_01875</name>
</gene>
<evidence type="ECO:0000256" key="2">
    <source>
        <dbReference type="ARBA" id="ARBA00009347"/>
    </source>
</evidence>
<evidence type="ECO:0000256" key="3">
    <source>
        <dbReference type="ARBA" id="ARBA00022630"/>
    </source>
</evidence>
<dbReference type="EMBL" id="JAQGLA010000002">
    <property type="protein sequence ID" value="MDA3624163.1"/>
    <property type="molecule type" value="Genomic_DNA"/>
</dbReference>
<dbReference type="InterPro" id="IPR013786">
    <property type="entry name" value="AcylCoA_DH/ox_N"/>
</dbReference>
<evidence type="ECO:0000256" key="5">
    <source>
        <dbReference type="ARBA" id="ARBA00023002"/>
    </source>
</evidence>
<keyword evidence="4 6" id="KW-0274">FAD</keyword>
<dbReference type="InterPro" id="IPR006091">
    <property type="entry name" value="Acyl-CoA_Oxase/DH_mid-dom"/>
</dbReference>
<dbReference type="Gene3D" id="1.20.140.10">
    <property type="entry name" value="Butyryl-CoA Dehydrogenase, subunit A, domain 3"/>
    <property type="match status" value="1"/>
</dbReference>
<keyword evidence="3 6" id="KW-0285">Flavoprotein</keyword>
<dbReference type="InterPro" id="IPR006089">
    <property type="entry name" value="Acyl-CoA_DH_CS"/>
</dbReference>
<dbReference type="Pfam" id="PF00441">
    <property type="entry name" value="Acyl-CoA_dh_1"/>
    <property type="match status" value="1"/>
</dbReference>
<sequence>MDPNVFDDVLRTVRDFVRGEVVPAEDEIERTDAIPQRLREAAAGMGLFGFALPEEHGGLGLSMSEDVRLAMELGYAVPAFRSMFGTNNGIAGQVIVKYGTEEQQKRWLPRLAAGEAIASFALTEDGAGSDPSSVKTKAVRDEGGTSRSSEAESGGEYVLSGAKRFITNAPHADVLVVFARTDSNVEAHKGISVFLVETGLDGVRIGPPNAKMGQAGAHTAEVFFDDARVPASALVGGEEGTGFSAAMSSLTRGRLHIAAICVGLAGRIVEESVRFAAQAEQGGEPISRFQLVQALLAESQAEYYAGRSMVLEAAREYDSGADTRLAPSCAKLFCSEMVSRVADRAVQVHGGSGYMRGVPAERFYRDARVFRIYEGTSEIQKLIIAKQLLRQFS</sequence>
<feature type="domain" description="Acyl-CoA oxidase/dehydrogenase middle" evidence="9">
    <location>
        <begin position="119"/>
        <end position="226"/>
    </location>
</feature>
<accession>A0ABT4UR23</accession>
<dbReference type="Proteomes" id="UP001210380">
    <property type="component" value="Unassembled WGS sequence"/>
</dbReference>
<dbReference type="InterPro" id="IPR050741">
    <property type="entry name" value="Acyl-CoA_dehydrogenase"/>
</dbReference>
<evidence type="ECO:0000313" key="12">
    <source>
        <dbReference type="Proteomes" id="UP001210380"/>
    </source>
</evidence>
<evidence type="ECO:0000259" key="10">
    <source>
        <dbReference type="Pfam" id="PF02771"/>
    </source>
</evidence>
<organism evidence="11 12">
    <name type="scientific">Saccharopolyspora oryzae</name>
    <dbReference type="NCBI Taxonomy" id="2997343"/>
    <lineage>
        <taxon>Bacteria</taxon>
        <taxon>Bacillati</taxon>
        <taxon>Actinomycetota</taxon>
        <taxon>Actinomycetes</taxon>
        <taxon>Pseudonocardiales</taxon>
        <taxon>Pseudonocardiaceae</taxon>
        <taxon>Saccharopolyspora</taxon>
    </lineage>
</organism>
<dbReference type="Gene3D" id="2.40.110.10">
    <property type="entry name" value="Butyryl-CoA Dehydrogenase, subunit A, domain 2"/>
    <property type="match status" value="1"/>
</dbReference>
<keyword evidence="5 6" id="KW-0560">Oxidoreductase</keyword>
<dbReference type="InterPro" id="IPR037069">
    <property type="entry name" value="AcylCoA_DH/ox_N_sf"/>
</dbReference>
<comment type="similarity">
    <text evidence="2 6">Belongs to the acyl-CoA dehydrogenase family.</text>
</comment>
<name>A0ABT4UR23_9PSEU</name>
<proteinExistence type="inferred from homology"/>
<evidence type="ECO:0000259" key="9">
    <source>
        <dbReference type="Pfam" id="PF02770"/>
    </source>
</evidence>
<evidence type="ECO:0000256" key="1">
    <source>
        <dbReference type="ARBA" id="ARBA00001974"/>
    </source>
</evidence>